<dbReference type="Proteomes" id="UP000597444">
    <property type="component" value="Unassembled WGS sequence"/>
</dbReference>
<dbReference type="EMBL" id="BNJK01000002">
    <property type="protein sequence ID" value="GHO98486.1"/>
    <property type="molecule type" value="Genomic_DNA"/>
</dbReference>
<evidence type="ECO:0000256" key="1">
    <source>
        <dbReference type="SAM" id="MobiDB-lite"/>
    </source>
</evidence>
<sequence>MVPLLKRTKETHTQQVGPQESTTHPIKLTVEIDGKPLVIEASDLKEADAALKLALKYRALYPTTATQVSPNTTIKVQGQMPARKRRRRR</sequence>
<reference evidence="2" key="1">
    <citation type="submission" date="2020-10" db="EMBL/GenBank/DDBJ databases">
        <title>Taxonomic study of unclassified bacteria belonging to the class Ktedonobacteria.</title>
        <authorList>
            <person name="Yabe S."/>
            <person name="Wang C.M."/>
            <person name="Zheng Y."/>
            <person name="Sakai Y."/>
            <person name="Cavaletti L."/>
            <person name="Monciardini P."/>
            <person name="Donadio S."/>
        </authorList>
    </citation>
    <scope>NUCLEOTIDE SEQUENCE</scope>
    <source>
        <strain evidence="2">ID150040</strain>
    </source>
</reference>
<evidence type="ECO:0000313" key="2">
    <source>
        <dbReference type="EMBL" id="GHO98486.1"/>
    </source>
</evidence>
<gene>
    <name evidence="2" type="ORF">KSF_085340</name>
</gene>
<name>A0A8J3IPR0_9CHLR</name>
<dbReference type="AlphaFoldDB" id="A0A8J3IPR0"/>
<protein>
    <submittedName>
        <fullName evidence="2">Uncharacterized protein</fullName>
    </submittedName>
</protein>
<feature type="compositionally biased region" description="Polar residues" evidence="1">
    <location>
        <begin position="13"/>
        <end position="24"/>
    </location>
</feature>
<evidence type="ECO:0000313" key="3">
    <source>
        <dbReference type="Proteomes" id="UP000597444"/>
    </source>
</evidence>
<feature type="region of interest" description="Disordered" evidence="1">
    <location>
        <begin position="1"/>
        <end position="24"/>
    </location>
</feature>
<accession>A0A8J3IPR0</accession>
<organism evidence="2 3">
    <name type="scientific">Reticulibacter mediterranei</name>
    <dbReference type="NCBI Taxonomy" id="2778369"/>
    <lineage>
        <taxon>Bacteria</taxon>
        <taxon>Bacillati</taxon>
        <taxon>Chloroflexota</taxon>
        <taxon>Ktedonobacteria</taxon>
        <taxon>Ktedonobacterales</taxon>
        <taxon>Reticulibacteraceae</taxon>
        <taxon>Reticulibacter</taxon>
    </lineage>
</organism>
<proteinExistence type="predicted"/>
<keyword evidence="3" id="KW-1185">Reference proteome</keyword>
<comment type="caution">
    <text evidence="2">The sequence shown here is derived from an EMBL/GenBank/DDBJ whole genome shotgun (WGS) entry which is preliminary data.</text>
</comment>